<protein>
    <recommendedName>
        <fullName evidence="2">DUF7053 domain-containing protein</fullName>
    </recommendedName>
</protein>
<dbReference type="EMBL" id="KV423974">
    <property type="protein sequence ID" value="KZT56680.1"/>
    <property type="molecule type" value="Genomic_DNA"/>
</dbReference>
<dbReference type="Pfam" id="PF23155">
    <property type="entry name" value="DUF7053"/>
    <property type="match status" value="1"/>
</dbReference>
<proteinExistence type="predicted"/>
<evidence type="ECO:0000313" key="3">
    <source>
        <dbReference type="EMBL" id="KZT56680.1"/>
    </source>
</evidence>
<feature type="compositionally biased region" description="Low complexity" evidence="1">
    <location>
        <begin position="64"/>
        <end position="78"/>
    </location>
</feature>
<keyword evidence="4" id="KW-1185">Reference proteome</keyword>
<evidence type="ECO:0000259" key="2">
    <source>
        <dbReference type="Pfam" id="PF23155"/>
    </source>
</evidence>
<gene>
    <name evidence="3" type="ORF">CALCODRAFT_483809</name>
</gene>
<sequence>MFERHTSVTTSRVLPFAPEQVLAIVQHPEQLIRLNPLVVGCRLLPPSEATVPSQSGVSPKGTLGEPAAGGPAALPGEEQPGEGAGEGEGKGETWEIDDRALLLWCIPFHIRYRATFFNTPDGSRVYPRAGAGVRLENLWVVRPCEGPAGGGHAAEGDGDGKGWSRVEERADIWAPLGLVGYVKGTLGKAHAELMDGLERRLGELGGELAD</sequence>
<dbReference type="InterPro" id="IPR055481">
    <property type="entry name" value="DUF7053"/>
</dbReference>
<feature type="domain" description="DUF7053" evidence="2">
    <location>
        <begin position="6"/>
        <end position="199"/>
    </location>
</feature>
<dbReference type="InParanoid" id="A0A165FFP2"/>
<accession>A0A165FFP2</accession>
<evidence type="ECO:0000313" key="4">
    <source>
        <dbReference type="Proteomes" id="UP000076842"/>
    </source>
</evidence>
<evidence type="ECO:0000256" key="1">
    <source>
        <dbReference type="SAM" id="MobiDB-lite"/>
    </source>
</evidence>
<dbReference type="Proteomes" id="UP000076842">
    <property type="component" value="Unassembled WGS sequence"/>
</dbReference>
<dbReference type="STRING" id="1353952.A0A165FFP2"/>
<dbReference type="AlphaFoldDB" id="A0A165FFP2"/>
<organism evidence="3 4">
    <name type="scientific">Calocera cornea HHB12733</name>
    <dbReference type="NCBI Taxonomy" id="1353952"/>
    <lineage>
        <taxon>Eukaryota</taxon>
        <taxon>Fungi</taxon>
        <taxon>Dikarya</taxon>
        <taxon>Basidiomycota</taxon>
        <taxon>Agaricomycotina</taxon>
        <taxon>Dacrymycetes</taxon>
        <taxon>Dacrymycetales</taxon>
        <taxon>Dacrymycetaceae</taxon>
        <taxon>Calocera</taxon>
    </lineage>
</organism>
<reference evidence="3 4" key="1">
    <citation type="journal article" date="2016" name="Mol. Biol. Evol.">
        <title>Comparative Genomics of Early-Diverging Mushroom-Forming Fungi Provides Insights into the Origins of Lignocellulose Decay Capabilities.</title>
        <authorList>
            <person name="Nagy L.G."/>
            <person name="Riley R."/>
            <person name="Tritt A."/>
            <person name="Adam C."/>
            <person name="Daum C."/>
            <person name="Floudas D."/>
            <person name="Sun H."/>
            <person name="Yadav J.S."/>
            <person name="Pangilinan J."/>
            <person name="Larsson K.H."/>
            <person name="Matsuura K."/>
            <person name="Barry K."/>
            <person name="Labutti K."/>
            <person name="Kuo R."/>
            <person name="Ohm R.A."/>
            <person name="Bhattacharya S.S."/>
            <person name="Shirouzu T."/>
            <person name="Yoshinaga Y."/>
            <person name="Martin F.M."/>
            <person name="Grigoriev I.V."/>
            <person name="Hibbett D.S."/>
        </authorList>
    </citation>
    <scope>NUCLEOTIDE SEQUENCE [LARGE SCALE GENOMIC DNA]</scope>
    <source>
        <strain evidence="3 4">HHB12733</strain>
    </source>
</reference>
<dbReference type="OrthoDB" id="5078320at2759"/>
<name>A0A165FFP2_9BASI</name>
<feature type="region of interest" description="Disordered" evidence="1">
    <location>
        <begin position="49"/>
        <end position="91"/>
    </location>
</feature>